<feature type="region of interest" description="Disordered" evidence="1">
    <location>
        <begin position="217"/>
        <end position="255"/>
    </location>
</feature>
<evidence type="ECO:0000313" key="2">
    <source>
        <dbReference type="EMBL" id="KND03329.1"/>
    </source>
</evidence>
<dbReference type="RefSeq" id="XP_016611368.1">
    <property type="nucleotide sequence ID" value="XM_016750665.1"/>
</dbReference>
<gene>
    <name evidence="2" type="ORF">SPPG_02374</name>
</gene>
<dbReference type="CDD" id="cd19817">
    <property type="entry name" value="Bbox1_ANCHR-like"/>
    <property type="match status" value="1"/>
</dbReference>
<keyword evidence="3" id="KW-1185">Reference proteome</keyword>
<dbReference type="PANTHER" id="PTHR46603">
    <property type="entry name" value="ABSCISSION/NOCUT CHECKPOINT REGULATOR"/>
    <property type="match status" value="1"/>
</dbReference>
<dbReference type="OrthoDB" id="5407799at2759"/>
<evidence type="ECO:0000313" key="3">
    <source>
        <dbReference type="Proteomes" id="UP000053201"/>
    </source>
</evidence>
<dbReference type="GeneID" id="27685964"/>
<reference evidence="2 3" key="1">
    <citation type="submission" date="2009-08" db="EMBL/GenBank/DDBJ databases">
        <title>The Genome Sequence of Spizellomyces punctatus strain DAOM BR117.</title>
        <authorList>
            <consortium name="The Broad Institute Genome Sequencing Platform"/>
            <person name="Russ C."/>
            <person name="Cuomo C."/>
            <person name="Shea T."/>
            <person name="Young S.K."/>
            <person name="Zeng Q."/>
            <person name="Koehrsen M."/>
            <person name="Haas B."/>
            <person name="Borodovsky M."/>
            <person name="Guigo R."/>
            <person name="Alvarado L."/>
            <person name="Berlin A."/>
            <person name="Bochicchio J."/>
            <person name="Borenstein D."/>
            <person name="Chapman S."/>
            <person name="Chen Z."/>
            <person name="Engels R."/>
            <person name="Freedman E."/>
            <person name="Gellesch M."/>
            <person name="Goldberg J."/>
            <person name="Griggs A."/>
            <person name="Gujja S."/>
            <person name="Heiman D."/>
            <person name="Hepburn T."/>
            <person name="Howarth C."/>
            <person name="Jen D."/>
            <person name="Larson L."/>
            <person name="Lewis B."/>
            <person name="Mehta T."/>
            <person name="Park D."/>
            <person name="Pearson M."/>
            <person name="Roberts A."/>
            <person name="Saif S."/>
            <person name="Shenoy N."/>
            <person name="Sisk P."/>
            <person name="Stolte C."/>
            <person name="Sykes S."/>
            <person name="Thomson T."/>
            <person name="Walk T."/>
            <person name="White J."/>
            <person name="Yandava C."/>
            <person name="Burger G."/>
            <person name="Gray M.W."/>
            <person name="Holland P.W.H."/>
            <person name="King N."/>
            <person name="Lang F.B.F."/>
            <person name="Roger A.J."/>
            <person name="Ruiz-Trillo I."/>
            <person name="Lander E."/>
            <person name="Nusbaum C."/>
        </authorList>
    </citation>
    <scope>NUCLEOTIDE SEQUENCE [LARGE SCALE GENOMIC DNA]</scope>
    <source>
        <strain evidence="2 3">DAOM BR117</strain>
    </source>
</reference>
<dbReference type="STRING" id="645134.A0A0L0HR40"/>
<dbReference type="PANTHER" id="PTHR46603:SF1">
    <property type="entry name" value="ABSCISSION_NOCUT CHECKPOINT REGULATOR"/>
    <property type="match status" value="1"/>
</dbReference>
<evidence type="ECO:0000256" key="1">
    <source>
        <dbReference type="SAM" id="MobiDB-lite"/>
    </source>
</evidence>
<protein>
    <submittedName>
        <fullName evidence="2">Uncharacterized protein</fullName>
    </submittedName>
</protein>
<sequence>MAVLFMSKFCSSRTYNNLHLQTVQAGSASAGILMTDPDKELRERFEKLKVDTAKSSQSLPSDEELYSRLKSLTGSDPVASIRPQPLPSERSFSTVGDTGHLEAEIAALLQEPLLLSDVDIDIAYENERISVPPTPVPGEGHEAFNNTDGGKYVDYTNLLLTSPTKSRLERPDVGDDPAVASLLQEIQEEVQLEKKYGVVAGVADSELEKRMKGLREFVPPSRGASPSVEVTGKEGPGKSSDTHPKSQLGLPPTPPSFDDFVNEEDMWCCICNDDATVRCKECDDDPYCNRCFKEGHEDDYELKRHVAIKIAKQTRKQS</sequence>
<dbReference type="Proteomes" id="UP000053201">
    <property type="component" value="Unassembled WGS sequence"/>
</dbReference>
<dbReference type="InterPro" id="IPR044553">
    <property type="entry name" value="Bbox1_ANCHR"/>
</dbReference>
<proteinExistence type="predicted"/>
<dbReference type="AlphaFoldDB" id="A0A0L0HR40"/>
<dbReference type="EMBL" id="KQ257452">
    <property type="protein sequence ID" value="KND03329.1"/>
    <property type="molecule type" value="Genomic_DNA"/>
</dbReference>
<organism evidence="2 3">
    <name type="scientific">Spizellomyces punctatus (strain DAOM BR117)</name>
    <dbReference type="NCBI Taxonomy" id="645134"/>
    <lineage>
        <taxon>Eukaryota</taxon>
        <taxon>Fungi</taxon>
        <taxon>Fungi incertae sedis</taxon>
        <taxon>Chytridiomycota</taxon>
        <taxon>Chytridiomycota incertae sedis</taxon>
        <taxon>Chytridiomycetes</taxon>
        <taxon>Spizellomycetales</taxon>
        <taxon>Spizellomycetaceae</taxon>
        <taxon>Spizellomyces</taxon>
    </lineage>
</organism>
<accession>A0A0L0HR40</accession>
<feature type="compositionally biased region" description="Basic and acidic residues" evidence="1">
    <location>
        <begin position="231"/>
        <end position="244"/>
    </location>
</feature>
<dbReference type="Pfam" id="PF22586">
    <property type="entry name" value="ANCHR-like_BBOX"/>
    <property type="match status" value="1"/>
</dbReference>
<dbReference type="eggNOG" id="KOG1818">
    <property type="taxonomic scope" value="Eukaryota"/>
</dbReference>
<name>A0A0L0HR40_SPIPD</name>
<dbReference type="VEuPathDB" id="FungiDB:SPPG_02374"/>
<dbReference type="SUPFAM" id="SSF57845">
    <property type="entry name" value="B-box zinc-binding domain"/>
    <property type="match status" value="1"/>
</dbReference>
<dbReference type="InParanoid" id="A0A0L0HR40"/>